<dbReference type="EMBL" id="BSFE01000002">
    <property type="protein sequence ID" value="GLK51271.1"/>
    <property type="molecule type" value="Genomic_DNA"/>
</dbReference>
<evidence type="ECO:0000313" key="6">
    <source>
        <dbReference type="EMBL" id="GLK51271.1"/>
    </source>
</evidence>
<keyword evidence="3" id="KW-0238">DNA-binding</keyword>
<evidence type="ECO:0000259" key="5">
    <source>
        <dbReference type="PROSITE" id="PS50931"/>
    </source>
</evidence>
<dbReference type="CDD" id="cd08417">
    <property type="entry name" value="PBP2_Nitroaromatics_like"/>
    <property type="match status" value="1"/>
</dbReference>
<dbReference type="PANTHER" id="PTHR30118">
    <property type="entry name" value="HTH-TYPE TRANSCRIPTIONAL REGULATOR LEUO-RELATED"/>
    <property type="match status" value="1"/>
</dbReference>
<keyword evidence="7" id="KW-1185">Reference proteome</keyword>
<evidence type="ECO:0000256" key="3">
    <source>
        <dbReference type="ARBA" id="ARBA00023125"/>
    </source>
</evidence>
<feature type="domain" description="HTH lysR-type" evidence="5">
    <location>
        <begin position="9"/>
        <end position="66"/>
    </location>
</feature>
<gene>
    <name evidence="6" type="ORF">GCM10017621_07790</name>
</gene>
<protein>
    <submittedName>
        <fullName evidence="6">LysR family transcriptional regulator</fullName>
    </submittedName>
</protein>
<keyword evidence="4" id="KW-0804">Transcription</keyword>
<keyword evidence="2" id="KW-0805">Transcription regulation</keyword>
<dbReference type="InterPro" id="IPR036388">
    <property type="entry name" value="WH-like_DNA-bd_sf"/>
</dbReference>
<dbReference type="InterPro" id="IPR000847">
    <property type="entry name" value="LysR_HTH_N"/>
</dbReference>
<dbReference type="Pfam" id="PF00126">
    <property type="entry name" value="HTH_1"/>
    <property type="match status" value="1"/>
</dbReference>
<name>A0A9W6IJ27_9PROT</name>
<organism evidence="6 7">
    <name type="scientific">Maricaulis virginensis</name>
    <dbReference type="NCBI Taxonomy" id="144022"/>
    <lineage>
        <taxon>Bacteria</taxon>
        <taxon>Pseudomonadati</taxon>
        <taxon>Pseudomonadota</taxon>
        <taxon>Alphaproteobacteria</taxon>
        <taxon>Maricaulales</taxon>
        <taxon>Maricaulaceae</taxon>
        <taxon>Maricaulis</taxon>
    </lineage>
</organism>
<dbReference type="Proteomes" id="UP001143486">
    <property type="component" value="Unassembled WGS sequence"/>
</dbReference>
<dbReference type="InterPro" id="IPR037402">
    <property type="entry name" value="YidZ_PBP2"/>
</dbReference>
<dbReference type="SUPFAM" id="SSF46785">
    <property type="entry name" value="Winged helix' DNA-binding domain"/>
    <property type="match status" value="1"/>
</dbReference>
<evidence type="ECO:0000256" key="2">
    <source>
        <dbReference type="ARBA" id="ARBA00023015"/>
    </source>
</evidence>
<reference evidence="6" key="2">
    <citation type="submission" date="2023-01" db="EMBL/GenBank/DDBJ databases">
        <authorList>
            <person name="Sun Q."/>
            <person name="Evtushenko L."/>
        </authorList>
    </citation>
    <scope>NUCLEOTIDE SEQUENCE</scope>
    <source>
        <strain evidence="6">VKM B-1513</strain>
    </source>
</reference>
<evidence type="ECO:0000256" key="1">
    <source>
        <dbReference type="ARBA" id="ARBA00009437"/>
    </source>
</evidence>
<dbReference type="GO" id="GO:0003700">
    <property type="term" value="F:DNA-binding transcription factor activity"/>
    <property type="evidence" value="ECO:0007669"/>
    <property type="project" value="InterPro"/>
</dbReference>
<dbReference type="Gene3D" id="1.10.10.10">
    <property type="entry name" value="Winged helix-like DNA-binding domain superfamily/Winged helix DNA-binding domain"/>
    <property type="match status" value="1"/>
</dbReference>
<dbReference type="SUPFAM" id="SSF53850">
    <property type="entry name" value="Periplasmic binding protein-like II"/>
    <property type="match status" value="1"/>
</dbReference>
<dbReference type="AlphaFoldDB" id="A0A9W6IJ27"/>
<dbReference type="PRINTS" id="PR00039">
    <property type="entry name" value="HTHLYSR"/>
</dbReference>
<evidence type="ECO:0000256" key="4">
    <source>
        <dbReference type="ARBA" id="ARBA00023163"/>
    </source>
</evidence>
<dbReference type="Gene3D" id="3.40.190.10">
    <property type="entry name" value="Periplasmic binding protein-like II"/>
    <property type="match status" value="2"/>
</dbReference>
<sequence>MAIMSLKHVDLNLLITFEALWHERNVTRAARRLNVSQPTVSNALARLRSAFGDQLFMRSPRGIEPTERCAEIIKDVREALRHIEQALDSGPAFDPRLCRREFRIGSADYFDLFILPGLMAHMAVEAPQIDLRLRSPDLDEGLDMLDAGELDFLLHKEAPAAKRFGVRTVMQDLHAFTVRSDHPRVRAMPDIGLFADLAHVNFSQRGDSESHVDETLARMGYRRRVAVTTQHMGTVAHLVRTTDLVATVPGRLARKMVDEGGITAYPLPFEIACVPIALYWNRRFELDGATRWMRDALVRFCQSVPPAALPFQQGRPREVAAAR</sequence>
<dbReference type="InterPro" id="IPR005119">
    <property type="entry name" value="LysR_subst-bd"/>
</dbReference>
<dbReference type="InterPro" id="IPR050389">
    <property type="entry name" value="LysR-type_TF"/>
</dbReference>
<dbReference type="PANTHER" id="PTHR30118:SF15">
    <property type="entry name" value="TRANSCRIPTIONAL REGULATORY PROTEIN"/>
    <property type="match status" value="1"/>
</dbReference>
<dbReference type="PROSITE" id="PS50931">
    <property type="entry name" value="HTH_LYSR"/>
    <property type="match status" value="1"/>
</dbReference>
<dbReference type="InterPro" id="IPR036390">
    <property type="entry name" value="WH_DNA-bd_sf"/>
</dbReference>
<comment type="similarity">
    <text evidence="1">Belongs to the LysR transcriptional regulatory family.</text>
</comment>
<dbReference type="GO" id="GO:0003677">
    <property type="term" value="F:DNA binding"/>
    <property type="evidence" value="ECO:0007669"/>
    <property type="project" value="UniProtKB-KW"/>
</dbReference>
<proteinExistence type="inferred from homology"/>
<dbReference type="Pfam" id="PF03466">
    <property type="entry name" value="LysR_substrate"/>
    <property type="match status" value="1"/>
</dbReference>
<accession>A0A9W6IJ27</accession>
<comment type="caution">
    <text evidence="6">The sequence shown here is derived from an EMBL/GenBank/DDBJ whole genome shotgun (WGS) entry which is preliminary data.</text>
</comment>
<reference evidence="6" key="1">
    <citation type="journal article" date="2014" name="Int. J. Syst. Evol. Microbiol.">
        <title>Complete genome sequence of Corynebacterium casei LMG S-19264T (=DSM 44701T), isolated from a smear-ripened cheese.</title>
        <authorList>
            <consortium name="US DOE Joint Genome Institute (JGI-PGF)"/>
            <person name="Walter F."/>
            <person name="Albersmeier A."/>
            <person name="Kalinowski J."/>
            <person name="Ruckert C."/>
        </authorList>
    </citation>
    <scope>NUCLEOTIDE SEQUENCE</scope>
    <source>
        <strain evidence="6">VKM B-1513</strain>
    </source>
</reference>
<evidence type="ECO:0000313" key="7">
    <source>
        <dbReference type="Proteomes" id="UP001143486"/>
    </source>
</evidence>